<evidence type="ECO:0000313" key="11">
    <source>
        <dbReference type="EMBL" id="MET3616389.1"/>
    </source>
</evidence>
<evidence type="ECO:0000259" key="9">
    <source>
        <dbReference type="PROSITE" id="PS50893"/>
    </source>
</evidence>
<dbReference type="PANTHER" id="PTHR43869">
    <property type="entry name" value="GLYCINE BETAINE/PROLINE BETAINE TRANSPORT SYSTEM ATP-BINDING PROTEIN PROV"/>
    <property type="match status" value="1"/>
</dbReference>
<dbReference type="InterPro" id="IPR046342">
    <property type="entry name" value="CBS_dom_sf"/>
</dbReference>
<evidence type="ECO:0000256" key="8">
    <source>
        <dbReference type="RuleBase" id="RU369116"/>
    </source>
</evidence>
<feature type="domain" description="ABC transporter" evidence="9">
    <location>
        <begin position="32"/>
        <end position="268"/>
    </location>
</feature>
<evidence type="ECO:0000313" key="12">
    <source>
        <dbReference type="Proteomes" id="UP001549162"/>
    </source>
</evidence>
<dbReference type="SUPFAM" id="SSF54631">
    <property type="entry name" value="CBS-domain pair"/>
    <property type="match status" value="1"/>
</dbReference>
<dbReference type="InterPro" id="IPR017871">
    <property type="entry name" value="ABC_transporter-like_CS"/>
</dbReference>
<keyword evidence="3 8" id="KW-0547">Nucleotide-binding</keyword>
<keyword evidence="5" id="KW-0029">Amino-acid transport</keyword>
<dbReference type="InterPro" id="IPR027417">
    <property type="entry name" value="P-loop_NTPase"/>
</dbReference>
<dbReference type="EC" id="7.6.2.9" evidence="8"/>
<dbReference type="Pfam" id="PF00571">
    <property type="entry name" value="CBS"/>
    <property type="match status" value="2"/>
</dbReference>
<keyword evidence="2 8" id="KW-0813">Transport</keyword>
<dbReference type="EMBL" id="JBEPMA010000001">
    <property type="protein sequence ID" value="MET3616389.1"/>
    <property type="molecule type" value="Genomic_DNA"/>
</dbReference>
<dbReference type="Gene3D" id="3.40.50.300">
    <property type="entry name" value="P-loop containing nucleotide triphosphate hydrolases"/>
    <property type="match status" value="1"/>
</dbReference>
<dbReference type="PANTHER" id="PTHR43869:SF1">
    <property type="entry name" value="GLYCINE BETAINE_PROLINE BETAINE TRANSPORT SYSTEM ATP-BINDING PROTEIN PROV"/>
    <property type="match status" value="1"/>
</dbReference>
<dbReference type="SUPFAM" id="SSF52540">
    <property type="entry name" value="P-loop containing nucleoside triphosphate hydrolases"/>
    <property type="match status" value="1"/>
</dbReference>
<keyword evidence="8" id="KW-0472">Membrane</keyword>
<comment type="subunit">
    <text evidence="8">The complex is probably composed of two ATP-binding proteins, two transmembrane proteins and a solute-binding protein.</text>
</comment>
<evidence type="ECO:0000256" key="5">
    <source>
        <dbReference type="ARBA" id="ARBA00022970"/>
    </source>
</evidence>
<dbReference type="InterPro" id="IPR003593">
    <property type="entry name" value="AAA+_ATPase"/>
</dbReference>
<keyword evidence="6 7" id="KW-0129">CBS domain</keyword>
<feature type="domain" description="CBS" evidence="10">
    <location>
        <begin position="348"/>
        <end position="403"/>
    </location>
</feature>
<dbReference type="NCBIfam" id="TIGR01186">
    <property type="entry name" value="proV"/>
    <property type="match status" value="1"/>
</dbReference>
<evidence type="ECO:0000256" key="6">
    <source>
        <dbReference type="ARBA" id="ARBA00023122"/>
    </source>
</evidence>
<keyword evidence="4 8" id="KW-0067">ATP-binding</keyword>
<keyword evidence="8" id="KW-0997">Cell inner membrane</keyword>
<dbReference type="PROSITE" id="PS51371">
    <property type="entry name" value="CBS"/>
    <property type="match status" value="2"/>
</dbReference>
<evidence type="ECO:0000256" key="3">
    <source>
        <dbReference type="ARBA" id="ARBA00022741"/>
    </source>
</evidence>
<dbReference type="InterPro" id="IPR005892">
    <property type="entry name" value="Gly-betaine_transp_ATP-bd"/>
</dbReference>
<organism evidence="11 12">
    <name type="scientific">Peptoniphilus olsenii</name>
    <dbReference type="NCBI Taxonomy" id="411570"/>
    <lineage>
        <taxon>Bacteria</taxon>
        <taxon>Bacillati</taxon>
        <taxon>Bacillota</taxon>
        <taxon>Tissierellia</taxon>
        <taxon>Tissierellales</taxon>
        <taxon>Peptoniphilaceae</taxon>
        <taxon>Peptoniphilus</taxon>
    </lineage>
</organism>
<accession>A0ABV2J9C3</accession>
<dbReference type="PROSITE" id="PS50893">
    <property type="entry name" value="ABC_TRANSPORTER_2"/>
    <property type="match status" value="1"/>
</dbReference>
<comment type="catalytic activity">
    <reaction evidence="8">
        <text>a quaternary ammonium(out) + ATP + H2O = a quaternary ammonium(in) + ADP + phosphate + H(+)</text>
        <dbReference type="Rhea" id="RHEA:11036"/>
        <dbReference type="ChEBI" id="CHEBI:15377"/>
        <dbReference type="ChEBI" id="CHEBI:15378"/>
        <dbReference type="ChEBI" id="CHEBI:30616"/>
        <dbReference type="ChEBI" id="CHEBI:35267"/>
        <dbReference type="ChEBI" id="CHEBI:43474"/>
        <dbReference type="ChEBI" id="CHEBI:456216"/>
    </reaction>
</comment>
<dbReference type="CDD" id="cd03294">
    <property type="entry name" value="ABC_Pro_Gly_Betaine"/>
    <property type="match status" value="1"/>
</dbReference>
<reference evidence="11 12" key="1">
    <citation type="submission" date="2024-06" db="EMBL/GenBank/DDBJ databases">
        <title>Genomic Encyclopedia of Type Strains, Phase IV (KMG-IV): sequencing the most valuable type-strain genomes for metagenomic binning, comparative biology and taxonomic classification.</title>
        <authorList>
            <person name="Goeker M."/>
        </authorList>
    </citation>
    <scope>NUCLEOTIDE SEQUENCE [LARGE SCALE GENOMIC DNA]</scope>
    <source>
        <strain evidence="11 12">DSM 21460</strain>
    </source>
</reference>
<dbReference type="PROSITE" id="PS00211">
    <property type="entry name" value="ABC_TRANSPORTER_1"/>
    <property type="match status" value="1"/>
</dbReference>
<evidence type="ECO:0000256" key="1">
    <source>
        <dbReference type="ARBA" id="ARBA00005417"/>
    </source>
</evidence>
<comment type="caution">
    <text evidence="11">The sequence shown here is derived from an EMBL/GenBank/DDBJ whole genome shotgun (WGS) entry which is preliminary data.</text>
</comment>
<dbReference type="SMART" id="SM00382">
    <property type="entry name" value="AAA"/>
    <property type="match status" value="1"/>
</dbReference>
<evidence type="ECO:0000256" key="4">
    <source>
        <dbReference type="ARBA" id="ARBA00022840"/>
    </source>
</evidence>
<dbReference type="GO" id="GO:0005524">
    <property type="term" value="F:ATP binding"/>
    <property type="evidence" value="ECO:0007669"/>
    <property type="project" value="UniProtKB-KW"/>
</dbReference>
<evidence type="ECO:0000256" key="7">
    <source>
        <dbReference type="PROSITE-ProRule" id="PRU00703"/>
    </source>
</evidence>
<dbReference type="InterPro" id="IPR051921">
    <property type="entry name" value="ABC_osmolyte_uptake_ATP-bind"/>
</dbReference>
<keyword evidence="8" id="KW-1003">Cell membrane</keyword>
<dbReference type="RefSeq" id="WP_354366364.1">
    <property type="nucleotide sequence ID" value="NZ_JBEPMA010000001.1"/>
</dbReference>
<gene>
    <name evidence="11" type="ORF">ABID14_000009</name>
</gene>
<evidence type="ECO:0000256" key="2">
    <source>
        <dbReference type="ARBA" id="ARBA00022448"/>
    </source>
</evidence>
<dbReference type="Pfam" id="PF00005">
    <property type="entry name" value="ABC_tran"/>
    <property type="match status" value="1"/>
</dbReference>
<dbReference type="Proteomes" id="UP001549162">
    <property type="component" value="Unassembled WGS sequence"/>
</dbReference>
<protein>
    <recommendedName>
        <fullName evidence="8">Quaternary amine transport ATP-binding protein</fullName>
        <ecNumber evidence="8">7.6.2.9</ecNumber>
    </recommendedName>
</protein>
<dbReference type="InterPro" id="IPR000644">
    <property type="entry name" value="CBS_dom"/>
</dbReference>
<keyword evidence="12" id="KW-1185">Reference proteome</keyword>
<comment type="subcellular location">
    <subcellularLocation>
        <location evidence="8">Cell inner membrane</location>
        <topology evidence="8">Peripheral membrane protein</topology>
    </subcellularLocation>
</comment>
<evidence type="ECO:0000259" key="10">
    <source>
        <dbReference type="PROSITE" id="PS51371"/>
    </source>
</evidence>
<proteinExistence type="inferred from homology"/>
<sequence length="405" mass="45978">MSGRKIKISCKNVTKIFGRKEKDAKKLLREGKSKEEIFSKLGATVGVSGATFDIYEDELFVIMGLSGSGKSTLIRLMNRLIEPTDGDILINNESVINADKNKLLYFRRNIINMVFQNFALLPNRTVLENTEFGLEIKNIDKNEREKKAEMALESSGLLPYKDQYPDQLSGGMQQRVGLARALANDPEILLMDEAFSALDPLIRSDMQNELLLLQDKVKKTIVFITHDLDEALKLGDRIAIMRDGEIVQVGTGEEIITNPKNEYVKQFVKNVDRTKVLKIDKIMSKPDFTIDINDDNKKLNEVYNIMVEDNYTNILVKNSNNKAIGFIEQTDLKKYLDNKDIKSINDFINTDLPRESKNSTIDNVYNILKDSVTPVVIEDDNGQLVGIVTRKDIFEILDENTGENR</sequence>
<dbReference type="CDD" id="cd02205">
    <property type="entry name" value="CBS_pair_SF"/>
    <property type="match status" value="1"/>
</dbReference>
<comment type="similarity">
    <text evidence="1 8">Belongs to the ABC transporter superfamily.</text>
</comment>
<name>A0ABV2J9C3_9FIRM</name>
<dbReference type="InterPro" id="IPR003439">
    <property type="entry name" value="ABC_transporter-like_ATP-bd"/>
</dbReference>
<dbReference type="Gene3D" id="3.10.580.10">
    <property type="entry name" value="CBS-domain"/>
    <property type="match status" value="1"/>
</dbReference>
<feature type="domain" description="CBS" evidence="10">
    <location>
        <begin position="283"/>
        <end position="343"/>
    </location>
</feature>